<dbReference type="InterPro" id="IPR016195">
    <property type="entry name" value="Pol/histidinol_Pase-like"/>
</dbReference>
<name>A0A438MME4_9ACTN</name>
<evidence type="ECO:0000259" key="2">
    <source>
        <dbReference type="SMART" id="SM00481"/>
    </source>
</evidence>
<comment type="caution">
    <text evidence="3">The sequence shown here is derived from an EMBL/GenBank/DDBJ whole genome shotgun (WGS) entry which is preliminary data.</text>
</comment>
<dbReference type="Pfam" id="PF02811">
    <property type="entry name" value="PHP"/>
    <property type="match status" value="1"/>
</dbReference>
<accession>A0A438MME4</accession>
<dbReference type="GO" id="GO:0035312">
    <property type="term" value="F:5'-3' DNA exonuclease activity"/>
    <property type="evidence" value="ECO:0007669"/>
    <property type="project" value="TreeGrafter"/>
</dbReference>
<dbReference type="AlphaFoldDB" id="A0A438MME4"/>
<evidence type="ECO:0000256" key="1">
    <source>
        <dbReference type="SAM" id="MobiDB-lite"/>
    </source>
</evidence>
<dbReference type="CDD" id="cd07438">
    <property type="entry name" value="PHP_HisPPase_AMP"/>
    <property type="match status" value="1"/>
</dbReference>
<dbReference type="PANTHER" id="PTHR42924:SF3">
    <property type="entry name" value="POLYMERASE_HISTIDINOL PHOSPHATASE N-TERMINAL DOMAIN-CONTAINING PROTEIN"/>
    <property type="match status" value="1"/>
</dbReference>
<feature type="compositionally biased region" description="Basic and acidic residues" evidence="1">
    <location>
        <begin position="1"/>
        <end position="13"/>
    </location>
</feature>
<dbReference type="InterPro" id="IPR003141">
    <property type="entry name" value="Pol/His_phosphatase_N"/>
</dbReference>
<evidence type="ECO:0000313" key="4">
    <source>
        <dbReference type="Proteomes" id="UP000284824"/>
    </source>
</evidence>
<dbReference type="SUPFAM" id="SSF89550">
    <property type="entry name" value="PHP domain-like"/>
    <property type="match status" value="1"/>
</dbReference>
<reference evidence="3 4" key="1">
    <citation type="submission" date="2019-01" db="EMBL/GenBank/DDBJ databases">
        <title>Sequencing the genomes of 1000 actinobacteria strains.</title>
        <authorList>
            <person name="Klenk H.-P."/>
        </authorList>
    </citation>
    <scope>NUCLEOTIDE SEQUENCE [LARGE SCALE GENOMIC DNA]</scope>
    <source>
        <strain evidence="3 4">DSM 43925</strain>
    </source>
</reference>
<keyword evidence="4" id="KW-1185">Reference proteome</keyword>
<sequence length="284" mass="30033">MPMRIDLHSHSDASDGTQPPADVVSRARERGLDVLALTDHDNVDGHRAAIEALPAGLTFVPGMELSCRRAGQSIHLLAYLFDPLEPDLAAECVRIREARELRGRLTVERLVELGAPVTWEQVSELAAGSPVGRPHIARAMVAAGVIAAPELAFTPEWIGTGGRAHVARYALDPERAVRLVRAAGGVPVLAHPKAAKRGTVVPDEWIAELAEAGLFGVEADHRDHEAPARAHVRGLAGELGLAVTGSSDDHGELTGHRLGCETTAPEVYERLVAEATGATPVIAG</sequence>
<organism evidence="3 4">
    <name type="scientific">Nonomuraea polychroma</name>
    <dbReference type="NCBI Taxonomy" id="46176"/>
    <lineage>
        <taxon>Bacteria</taxon>
        <taxon>Bacillati</taxon>
        <taxon>Actinomycetota</taxon>
        <taxon>Actinomycetes</taxon>
        <taxon>Streptosporangiales</taxon>
        <taxon>Streptosporangiaceae</taxon>
        <taxon>Nonomuraea</taxon>
    </lineage>
</organism>
<evidence type="ECO:0000313" key="3">
    <source>
        <dbReference type="EMBL" id="RVX46934.1"/>
    </source>
</evidence>
<dbReference type="SMART" id="SM00481">
    <property type="entry name" value="POLIIIAc"/>
    <property type="match status" value="1"/>
</dbReference>
<dbReference type="InterPro" id="IPR052018">
    <property type="entry name" value="PHP_domain"/>
</dbReference>
<dbReference type="EMBL" id="SAUN01000001">
    <property type="protein sequence ID" value="RVX46934.1"/>
    <property type="molecule type" value="Genomic_DNA"/>
</dbReference>
<dbReference type="Proteomes" id="UP000284824">
    <property type="component" value="Unassembled WGS sequence"/>
</dbReference>
<dbReference type="Gene3D" id="1.10.150.650">
    <property type="match status" value="1"/>
</dbReference>
<dbReference type="GO" id="GO:0004534">
    <property type="term" value="F:5'-3' RNA exonuclease activity"/>
    <property type="evidence" value="ECO:0007669"/>
    <property type="project" value="TreeGrafter"/>
</dbReference>
<dbReference type="Gene3D" id="3.20.20.140">
    <property type="entry name" value="Metal-dependent hydrolases"/>
    <property type="match status" value="1"/>
</dbReference>
<gene>
    <name evidence="3" type="ORF">EDD27_9848</name>
</gene>
<feature type="region of interest" description="Disordered" evidence="1">
    <location>
        <begin position="1"/>
        <end position="22"/>
    </location>
</feature>
<protein>
    <recommendedName>
        <fullName evidence="2">Polymerase/histidinol phosphatase N-terminal domain-containing protein</fullName>
    </recommendedName>
</protein>
<feature type="domain" description="Polymerase/histidinol phosphatase N-terminal" evidence="2">
    <location>
        <begin position="5"/>
        <end position="69"/>
    </location>
</feature>
<dbReference type="InterPro" id="IPR004013">
    <property type="entry name" value="PHP_dom"/>
</dbReference>
<proteinExistence type="predicted"/>
<dbReference type="PANTHER" id="PTHR42924">
    <property type="entry name" value="EXONUCLEASE"/>
    <property type="match status" value="1"/>
</dbReference>